<dbReference type="SMART" id="SM00895">
    <property type="entry name" value="FCD"/>
    <property type="match status" value="1"/>
</dbReference>
<evidence type="ECO:0000313" key="6">
    <source>
        <dbReference type="Proteomes" id="UP000198417"/>
    </source>
</evidence>
<dbReference type="CDD" id="cd07377">
    <property type="entry name" value="WHTH_GntR"/>
    <property type="match status" value="1"/>
</dbReference>
<dbReference type="PANTHER" id="PTHR43537">
    <property type="entry name" value="TRANSCRIPTIONAL REGULATOR, GNTR FAMILY"/>
    <property type="match status" value="1"/>
</dbReference>
<gene>
    <name evidence="5" type="ORF">SAMN06265370_11584</name>
</gene>
<evidence type="ECO:0000313" key="5">
    <source>
        <dbReference type="EMBL" id="SNR67670.1"/>
    </source>
</evidence>
<evidence type="ECO:0000256" key="3">
    <source>
        <dbReference type="ARBA" id="ARBA00023163"/>
    </source>
</evidence>
<dbReference type="Proteomes" id="UP000198417">
    <property type="component" value="Unassembled WGS sequence"/>
</dbReference>
<organism evidence="5 6">
    <name type="scientific">Puniceibacterium sediminis</name>
    <dbReference type="NCBI Taxonomy" id="1608407"/>
    <lineage>
        <taxon>Bacteria</taxon>
        <taxon>Pseudomonadati</taxon>
        <taxon>Pseudomonadota</taxon>
        <taxon>Alphaproteobacteria</taxon>
        <taxon>Rhodobacterales</taxon>
        <taxon>Paracoccaceae</taxon>
        <taxon>Puniceibacterium</taxon>
    </lineage>
</organism>
<keyword evidence="2" id="KW-0238">DNA-binding</keyword>
<proteinExistence type="predicted"/>
<dbReference type="GO" id="GO:0003677">
    <property type="term" value="F:DNA binding"/>
    <property type="evidence" value="ECO:0007669"/>
    <property type="project" value="UniProtKB-KW"/>
</dbReference>
<dbReference type="Gene3D" id="1.10.10.10">
    <property type="entry name" value="Winged helix-like DNA-binding domain superfamily/Winged helix DNA-binding domain"/>
    <property type="match status" value="1"/>
</dbReference>
<dbReference type="Pfam" id="PF00392">
    <property type="entry name" value="GntR"/>
    <property type="match status" value="1"/>
</dbReference>
<dbReference type="OrthoDB" id="8638122at2"/>
<sequence length="226" mass="25092">MSRHEKRAHAEKEPTAVGVTARVRAYDGIRAAILSGVFAPGRFIEEAIACEMTGVSRSPVREALNRLAAEGFVELHPRRGAMVRLLSADEFEDLCEVRHMIESHAVRRICRDARPVPDGLEELCEAQTQLSEDDFLSSVEINRQFHQAIVAASGNTVLVQVFDNLQANLTRVAMLSLKLGVGQNDVIVKEHRELIAALIAHDEDRALSILDRHLVGMPRLKSYLPT</sequence>
<dbReference type="Gene3D" id="1.20.120.530">
    <property type="entry name" value="GntR ligand-binding domain-like"/>
    <property type="match status" value="1"/>
</dbReference>
<dbReference type="RefSeq" id="WP_089272173.1">
    <property type="nucleotide sequence ID" value="NZ_FZNN01000015.1"/>
</dbReference>
<protein>
    <submittedName>
        <fullName evidence="5">Transcriptional regulator, GntR family</fullName>
    </submittedName>
</protein>
<dbReference type="SMART" id="SM00345">
    <property type="entry name" value="HTH_GNTR"/>
    <property type="match status" value="1"/>
</dbReference>
<dbReference type="PANTHER" id="PTHR43537:SF24">
    <property type="entry name" value="GLUCONATE OPERON TRANSCRIPTIONAL REPRESSOR"/>
    <property type="match status" value="1"/>
</dbReference>
<dbReference type="EMBL" id="FZNN01000015">
    <property type="protein sequence ID" value="SNR67670.1"/>
    <property type="molecule type" value="Genomic_DNA"/>
</dbReference>
<dbReference type="InterPro" id="IPR036388">
    <property type="entry name" value="WH-like_DNA-bd_sf"/>
</dbReference>
<dbReference type="Pfam" id="PF07729">
    <property type="entry name" value="FCD"/>
    <property type="match status" value="1"/>
</dbReference>
<dbReference type="AlphaFoldDB" id="A0A238Y9G6"/>
<feature type="domain" description="HTH gntR-type" evidence="4">
    <location>
        <begin position="19"/>
        <end position="86"/>
    </location>
</feature>
<keyword evidence="6" id="KW-1185">Reference proteome</keyword>
<dbReference type="GO" id="GO:0003700">
    <property type="term" value="F:DNA-binding transcription factor activity"/>
    <property type="evidence" value="ECO:0007669"/>
    <property type="project" value="InterPro"/>
</dbReference>
<evidence type="ECO:0000259" key="4">
    <source>
        <dbReference type="PROSITE" id="PS50949"/>
    </source>
</evidence>
<evidence type="ECO:0000256" key="2">
    <source>
        <dbReference type="ARBA" id="ARBA00023125"/>
    </source>
</evidence>
<dbReference type="InterPro" id="IPR036390">
    <property type="entry name" value="WH_DNA-bd_sf"/>
</dbReference>
<name>A0A238Y9G6_9RHOB</name>
<dbReference type="SUPFAM" id="SSF46785">
    <property type="entry name" value="Winged helix' DNA-binding domain"/>
    <property type="match status" value="1"/>
</dbReference>
<keyword evidence="1" id="KW-0805">Transcription regulation</keyword>
<evidence type="ECO:0000256" key="1">
    <source>
        <dbReference type="ARBA" id="ARBA00023015"/>
    </source>
</evidence>
<dbReference type="InterPro" id="IPR011711">
    <property type="entry name" value="GntR_C"/>
</dbReference>
<reference evidence="5 6" key="1">
    <citation type="submission" date="2017-06" db="EMBL/GenBank/DDBJ databases">
        <authorList>
            <person name="Kim H.J."/>
            <person name="Triplett B.A."/>
        </authorList>
    </citation>
    <scope>NUCLEOTIDE SEQUENCE [LARGE SCALE GENOMIC DNA]</scope>
    <source>
        <strain evidence="5 6">DSM 29052</strain>
    </source>
</reference>
<accession>A0A238Y9G6</accession>
<dbReference type="InterPro" id="IPR000524">
    <property type="entry name" value="Tscrpt_reg_HTH_GntR"/>
</dbReference>
<keyword evidence="3" id="KW-0804">Transcription</keyword>
<dbReference type="SUPFAM" id="SSF48008">
    <property type="entry name" value="GntR ligand-binding domain-like"/>
    <property type="match status" value="1"/>
</dbReference>
<dbReference type="InterPro" id="IPR008920">
    <property type="entry name" value="TF_FadR/GntR_C"/>
</dbReference>
<dbReference type="PROSITE" id="PS50949">
    <property type="entry name" value="HTH_GNTR"/>
    <property type="match status" value="1"/>
</dbReference>